<accession>A0A5M3XW46</accession>
<organism evidence="1 2">
    <name type="scientific">Acrocarpospora pleiomorpha</name>
    <dbReference type="NCBI Taxonomy" id="90975"/>
    <lineage>
        <taxon>Bacteria</taxon>
        <taxon>Bacillati</taxon>
        <taxon>Actinomycetota</taxon>
        <taxon>Actinomycetes</taxon>
        <taxon>Streptosporangiales</taxon>
        <taxon>Streptosporangiaceae</taxon>
        <taxon>Acrocarpospora</taxon>
    </lineage>
</organism>
<protein>
    <recommendedName>
        <fullName evidence="3">Nucleoside phosphorylase domain-containing protein</fullName>
    </recommendedName>
</protein>
<gene>
    <name evidence="1" type="ORF">Aple_064720</name>
</gene>
<reference evidence="1 2" key="1">
    <citation type="submission" date="2019-10" db="EMBL/GenBank/DDBJ databases">
        <title>Whole genome shotgun sequence of Acrocarpospora pleiomorpha NBRC 16267.</title>
        <authorList>
            <person name="Ichikawa N."/>
            <person name="Kimura A."/>
            <person name="Kitahashi Y."/>
            <person name="Komaki H."/>
            <person name="Oguchi A."/>
        </authorList>
    </citation>
    <scope>NUCLEOTIDE SEQUENCE [LARGE SCALE GENOMIC DNA]</scope>
    <source>
        <strain evidence="1 2">NBRC 16267</strain>
    </source>
</reference>
<dbReference type="OrthoDB" id="3595860at2"/>
<comment type="caution">
    <text evidence="1">The sequence shown here is derived from an EMBL/GenBank/DDBJ whole genome shotgun (WGS) entry which is preliminary data.</text>
</comment>
<evidence type="ECO:0000313" key="1">
    <source>
        <dbReference type="EMBL" id="GES23573.1"/>
    </source>
</evidence>
<dbReference type="Proteomes" id="UP000377595">
    <property type="component" value="Unassembled WGS sequence"/>
</dbReference>
<dbReference type="InterPro" id="IPR035994">
    <property type="entry name" value="Nucleoside_phosphorylase_sf"/>
</dbReference>
<sequence>MSAPAVDAAPACLLGASPVDFYRHTMSVPSLRRYLEIKVHHLIQDHDWARIRVIGDYDRTSVISTNEKNDKLFNWQRPTAEFNAEALTVKCFPGVDYVHHYALIIATYLNIVGRYRGQVDYELPDESLCEASVARLNVDPSTDDLVVLGWGLGRFAGGTQWTPGHGYAWKRAEVEGRRVLYLGYLHSIWGDVAGRVVSRLAALGARRVVYVGKVGSLDSHIAPNTSLATGNSSVMAEGRVSWRDFFDDLAIGQPDTCSGVHVTSPSILLEGENWLAGQHGHRFVDPEIGHMGRAAHAADIEFGFLHVISNNLAHAYPVDLSNERLATVVERRTHLLDRIHEIIRLRLRTISLEDAH</sequence>
<dbReference type="GO" id="GO:0009116">
    <property type="term" value="P:nucleoside metabolic process"/>
    <property type="evidence" value="ECO:0007669"/>
    <property type="project" value="InterPro"/>
</dbReference>
<proteinExistence type="predicted"/>
<evidence type="ECO:0008006" key="3">
    <source>
        <dbReference type="Google" id="ProtNLM"/>
    </source>
</evidence>
<dbReference type="SUPFAM" id="SSF53167">
    <property type="entry name" value="Purine and uridine phosphorylases"/>
    <property type="match status" value="1"/>
</dbReference>
<evidence type="ECO:0000313" key="2">
    <source>
        <dbReference type="Proteomes" id="UP000377595"/>
    </source>
</evidence>
<dbReference type="AlphaFoldDB" id="A0A5M3XW46"/>
<dbReference type="GO" id="GO:0003824">
    <property type="term" value="F:catalytic activity"/>
    <property type="evidence" value="ECO:0007669"/>
    <property type="project" value="InterPro"/>
</dbReference>
<keyword evidence="2" id="KW-1185">Reference proteome</keyword>
<name>A0A5M3XW46_9ACTN</name>
<dbReference type="RefSeq" id="WP_155348450.1">
    <property type="nucleotide sequence ID" value="NZ_BAAAHM010000043.1"/>
</dbReference>
<dbReference type="EMBL" id="BLAF01000042">
    <property type="protein sequence ID" value="GES23573.1"/>
    <property type="molecule type" value="Genomic_DNA"/>
</dbReference>